<keyword evidence="4" id="KW-1185">Reference proteome</keyword>
<organism evidence="3 4">
    <name type="scientific">Campylobacter magnus</name>
    <dbReference type="NCBI Taxonomy" id="3026462"/>
    <lineage>
        <taxon>Bacteria</taxon>
        <taxon>Pseudomonadati</taxon>
        <taxon>Campylobacterota</taxon>
        <taxon>Epsilonproteobacteria</taxon>
        <taxon>Campylobacterales</taxon>
        <taxon>Campylobacteraceae</taxon>
        <taxon>Campylobacter</taxon>
    </lineage>
</organism>
<accession>A0ABT8T648</accession>
<gene>
    <name evidence="3" type="ORF">Q2362_03305</name>
</gene>
<feature type="transmembrane region" description="Helical" evidence="1">
    <location>
        <begin position="70"/>
        <end position="89"/>
    </location>
</feature>
<evidence type="ECO:0000313" key="3">
    <source>
        <dbReference type="EMBL" id="MDO2409126.1"/>
    </source>
</evidence>
<keyword evidence="1" id="KW-1133">Transmembrane helix</keyword>
<comment type="caution">
    <text evidence="3">The sequence shown here is derived from an EMBL/GenBank/DDBJ whole genome shotgun (WGS) entry which is preliminary data.</text>
</comment>
<evidence type="ECO:0000256" key="1">
    <source>
        <dbReference type="SAM" id="Phobius"/>
    </source>
</evidence>
<keyword evidence="1" id="KW-0812">Transmembrane</keyword>
<reference evidence="3 4" key="1">
    <citation type="submission" date="2023-06" db="EMBL/GenBank/DDBJ databases">
        <title>Campylobacter magnum sp. nov., isolated from cecal contents of domestic pigs (Sus scrofa domesticus).</title>
        <authorList>
            <person name="Papic B."/>
            <person name="Gruntar I."/>
        </authorList>
    </citation>
    <scope>NUCLEOTIDE SEQUENCE [LARGE SCALE GENOMIC DNA]</scope>
    <source>
        <strain evidence="4">34484-21</strain>
    </source>
</reference>
<dbReference type="RefSeq" id="WP_302243953.1">
    <property type="nucleotide sequence ID" value="NZ_JAULJQ010000003.1"/>
</dbReference>
<feature type="transmembrane region" description="Helical" evidence="1">
    <location>
        <begin position="41"/>
        <end position="58"/>
    </location>
</feature>
<keyword evidence="1" id="KW-0472">Membrane</keyword>
<feature type="transmembrane region" description="Helical" evidence="1">
    <location>
        <begin position="6"/>
        <end position="29"/>
    </location>
</feature>
<evidence type="ECO:0000313" key="4">
    <source>
        <dbReference type="Proteomes" id="UP001171111"/>
    </source>
</evidence>
<protein>
    <submittedName>
        <fullName evidence="3">DUF4405 domain-containing protein</fullName>
    </submittedName>
</protein>
<dbReference type="Proteomes" id="UP001171111">
    <property type="component" value="Unassembled WGS sequence"/>
</dbReference>
<sequence length="163" mass="17593">MKNLRLFGTSATIITFALIALSGVGLFFGIRAGFIKTAHEWIGLAMVIATLVHIVANWRGFLGYFKGTKTAAIILPVVIVLGAWVYSTTMPKDGAAMWKKGLAYKKLVMMDVNTAMDALGGNKAGFAEFLASKGINAPTNISIKDFAKANKLKEHELLNAMLK</sequence>
<dbReference type="InterPro" id="IPR025517">
    <property type="entry name" value="DUF4405"/>
</dbReference>
<dbReference type="EMBL" id="JAULJQ010000003">
    <property type="protein sequence ID" value="MDO2409126.1"/>
    <property type="molecule type" value="Genomic_DNA"/>
</dbReference>
<dbReference type="Pfam" id="PF14358">
    <property type="entry name" value="DUF4405"/>
    <property type="match status" value="1"/>
</dbReference>
<feature type="domain" description="Flavinylation-associated cytochrome" evidence="2">
    <location>
        <begin position="11"/>
        <end position="58"/>
    </location>
</feature>
<proteinExistence type="predicted"/>
<name>A0ABT8T648_9BACT</name>
<evidence type="ECO:0000259" key="2">
    <source>
        <dbReference type="Pfam" id="PF14358"/>
    </source>
</evidence>